<comment type="caution">
    <text evidence="7">The sequence shown here is derived from an EMBL/GenBank/DDBJ whole genome shotgun (WGS) entry which is preliminary data.</text>
</comment>
<dbReference type="Gene3D" id="3.30.450.30">
    <property type="entry name" value="Dynein light chain 2a, cytoplasmic"/>
    <property type="match status" value="1"/>
</dbReference>
<proteinExistence type="inferred from homology"/>
<evidence type="ECO:0000256" key="5">
    <source>
        <dbReference type="ARBA" id="ARBA00023228"/>
    </source>
</evidence>
<dbReference type="GO" id="GO:0005085">
    <property type="term" value="F:guanyl-nucleotide exchange factor activity"/>
    <property type="evidence" value="ECO:0007669"/>
    <property type="project" value="TreeGrafter"/>
</dbReference>
<dbReference type="GO" id="GO:0071986">
    <property type="term" value="C:Ragulator complex"/>
    <property type="evidence" value="ECO:0007669"/>
    <property type="project" value="InterPro"/>
</dbReference>
<keyword evidence="5" id="KW-0458">Lysosome</keyword>
<dbReference type="PANTHER" id="PTHR13342">
    <property type="entry name" value="RAGULATOR COMPLEX PROTEIN LAMTOR5"/>
    <property type="match status" value="1"/>
</dbReference>
<keyword evidence="8" id="KW-1185">Reference proteome</keyword>
<evidence type="ECO:0000256" key="1">
    <source>
        <dbReference type="ARBA" id="ARBA00004371"/>
    </source>
</evidence>
<name>A0A8H4ELI6_GIGMA</name>
<dbReference type="AlphaFoldDB" id="A0A8H4ELI6"/>
<evidence type="ECO:0000313" key="8">
    <source>
        <dbReference type="Proteomes" id="UP000439903"/>
    </source>
</evidence>
<accession>A0A8H4ELI6</accession>
<dbReference type="Proteomes" id="UP000439903">
    <property type="component" value="Unassembled WGS sequence"/>
</dbReference>
<dbReference type="GO" id="GO:0043066">
    <property type="term" value="P:negative regulation of apoptotic process"/>
    <property type="evidence" value="ECO:0007669"/>
    <property type="project" value="InterPro"/>
</dbReference>
<dbReference type="PANTHER" id="PTHR13342:SF2">
    <property type="entry name" value="RAGULATOR COMPLEX PROTEIN LAMTOR5"/>
    <property type="match status" value="1"/>
</dbReference>
<evidence type="ECO:0000256" key="3">
    <source>
        <dbReference type="ARBA" id="ARBA00007795"/>
    </source>
</evidence>
<gene>
    <name evidence="7" type="ORF">F8M41_018147</name>
</gene>
<organism evidence="7 8">
    <name type="scientific">Gigaspora margarita</name>
    <dbReference type="NCBI Taxonomy" id="4874"/>
    <lineage>
        <taxon>Eukaryota</taxon>
        <taxon>Fungi</taxon>
        <taxon>Fungi incertae sedis</taxon>
        <taxon>Mucoromycota</taxon>
        <taxon>Glomeromycotina</taxon>
        <taxon>Glomeromycetes</taxon>
        <taxon>Diversisporales</taxon>
        <taxon>Gigasporaceae</taxon>
        <taxon>Gigaspora</taxon>
    </lineage>
</organism>
<dbReference type="InterPro" id="IPR024135">
    <property type="entry name" value="LAMTOR5"/>
</dbReference>
<reference evidence="7 8" key="1">
    <citation type="journal article" date="2019" name="Environ. Microbiol.">
        <title>At the nexus of three kingdoms: the genome of the mycorrhizal fungus Gigaspora margarita provides insights into plant, endobacterial and fungal interactions.</title>
        <authorList>
            <person name="Venice F."/>
            <person name="Ghignone S."/>
            <person name="Salvioli di Fossalunga A."/>
            <person name="Amselem J."/>
            <person name="Novero M."/>
            <person name="Xianan X."/>
            <person name="Sedzielewska Toro K."/>
            <person name="Morin E."/>
            <person name="Lipzen A."/>
            <person name="Grigoriev I.V."/>
            <person name="Henrissat B."/>
            <person name="Martin F.M."/>
            <person name="Bonfante P."/>
        </authorList>
    </citation>
    <scope>NUCLEOTIDE SEQUENCE [LARGE SCALE GENOMIC DNA]</scope>
    <source>
        <strain evidence="7 8">BEG34</strain>
    </source>
</reference>
<keyword evidence="4" id="KW-0963">Cytoplasm</keyword>
<comment type="subcellular location">
    <subcellularLocation>
        <location evidence="2">Cytoplasm</location>
    </subcellularLocation>
    <subcellularLocation>
        <location evidence="1">Lysosome</location>
    </subcellularLocation>
</comment>
<dbReference type="SUPFAM" id="SSF103196">
    <property type="entry name" value="Roadblock/LC7 domain"/>
    <property type="match status" value="1"/>
</dbReference>
<evidence type="ECO:0000313" key="7">
    <source>
        <dbReference type="EMBL" id="KAF0511884.1"/>
    </source>
</evidence>
<dbReference type="Pfam" id="PF16672">
    <property type="entry name" value="LAMTOR5"/>
    <property type="match status" value="1"/>
</dbReference>
<comment type="similarity">
    <text evidence="3">Belongs to the LAMTOR5 family.</text>
</comment>
<dbReference type="GO" id="GO:0071230">
    <property type="term" value="P:cellular response to amino acid stimulus"/>
    <property type="evidence" value="ECO:0007669"/>
    <property type="project" value="TreeGrafter"/>
</dbReference>
<evidence type="ECO:0000256" key="4">
    <source>
        <dbReference type="ARBA" id="ARBA00022490"/>
    </source>
</evidence>
<protein>
    <recommendedName>
        <fullName evidence="6">Late endosomal/lysosomal adaptor and MAPK and MTOR activator 5</fullName>
    </recommendedName>
</protein>
<dbReference type="OrthoDB" id="76862at2759"/>
<evidence type="ECO:0000256" key="2">
    <source>
        <dbReference type="ARBA" id="ARBA00004496"/>
    </source>
</evidence>
<sequence>MSLKIHNNNLPFSEMESAIDTVLESLIKAEGVKGVLVADAHGLCIGARGIANPNCAGFVTAIATHAKALSDDPSSQVPTTKIEADNSIILIYNDGNHTLAVFK</sequence>
<dbReference type="EMBL" id="WTPW01000432">
    <property type="protein sequence ID" value="KAF0511884.1"/>
    <property type="molecule type" value="Genomic_DNA"/>
</dbReference>
<dbReference type="GO" id="GO:1904263">
    <property type="term" value="P:positive regulation of TORC1 signaling"/>
    <property type="evidence" value="ECO:0007669"/>
    <property type="project" value="TreeGrafter"/>
</dbReference>
<evidence type="ECO:0000256" key="6">
    <source>
        <dbReference type="ARBA" id="ARBA00032692"/>
    </source>
</evidence>